<dbReference type="EMBL" id="BMAU01021236">
    <property type="protein sequence ID" value="GFY03290.1"/>
    <property type="molecule type" value="Genomic_DNA"/>
</dbReference>
<dbReference type="AlphaFoldDB" id="A0A8X6VEN4"/>
<name>A0A8X6VEN4_TRICX</name>
<gene>
    <name evidence="1" type="ORF">TNCV_1172491</name>
</gene>
<dbReference type="PANTHER" id="PTHR47326">
    <property type="entry name" value="TRANSPOSABLE ELEMENT TC3 TRANSPOSASE-LIKE PROTEIN"/>
    <property type="match status" value="1"/>
</dbReference>
<organism evidence="1 2">
    <name type="scientific">Trichonephila clavipes</name>
    <name type="common">Golden silk orbweaver</name>
    <name type="synonym">Nephila clavipes</name>
    <dbReference type="NCBI Taxonomy" id="2585209"/>
    <lineage>
        <taxon>Eukaryota</taxon>
        <taxon>Metazoa</taxon>
        <taxon>Ecdysozoa</taxon>
        <taxon>Arthropoda</taxon>
        <taxon>Chelicerata</taxon>
        <taxon>Arachnida</taxon>
        <taxon>Araneae</taxon>
        <taxon>Araneomorphae</taxon>
        <taxon>Entelegynae</taxon>
        <taxon>Araneoidea</taxon>
        <taxon>Nephilidae</taxon>
        <taxon>Trichonephila</taxon>
    </lineage>
</organism>
<comment type="caution">
    <text evidence="1">The sequence shown here is derived from an EMBL/GenBank/DDBJ whole genome shotgun (WGS) entry which is preliminary data.</text>
</comment>
<reference evidence="1" key="1">
    <citation type="submission" date="2020-08" db="EMBL/GenBank/DDBJ databases">
        <title>Multicomponent nature underlies the extraordinary mechanical properties of spider dragline silk.</title>
        <authorList>
            <person name="Kono N."/>
            <person name="Nakamura H."/>
            <person name="Mori M."/>
            <person name="Yoshida Y."/>
            <person name="Ohtoshi R."/>
            <person name="Malay A.D."/>
            <person name="Moran D.A.P."/>
            <person name="Tomita M."/>
            <person name="Numata K."/>
            <person name="Arakawa K."/>
        </authorList>
    </citation>
    <scope>NUCLEOTIDE SEQUENCE</scope>
</reference>
<evidence type="ECO:0008006" key="3">
    <source>
        <dbReference type="Google" id="ProtNLM"/>
    </source>
</evidence>
<protein>
    <recommendedName>
        <fullName evidence="3">Transposase</fullName>
    </recommendedName>
</protein>
<dbReference type="Proteomes" id="UP000887159">
    <property type="component" value="Unassembled WGS sequence"/>
</dbReference>
<evidence type="ECO:0000313" key="1">
    <source>
        <dbReference type="EMBL" id="GFY03290.1"/>
    </source>
</evidence>
<dbReference type="PANTHER" id="PTHR47326:SF1">
    <property type="entry name" value="HTH PSQ-TYPE DOMAIN-CONTAINING PROTEIN"/>
    <property type="match status" value="1"/>
</dbReference>
<evidence type="ECO:0000313" key="2">
    <source>
        <dbReference type="Proteomes" id="UP000887159"/>
    </source>
</evidence>
<accession>A0A8X6VEN4</accession>
<keyword evidence="2" id="KW-1185">Reference proteome</keyword>
<sequence>MLCTENPGTSVRELAVATGRSRTTVHHVLQGEVLHPFHAQRVQLLQPNDPPRRIAFAQQFVNQIVADMHFANSVLFCDEATFSREEFLVQIRFEALTRLTLKYPVMIWGSFLPQWHDSLGWALAFSRSLFQVSPLPASALQFLVLKTMISFSGPSIHLRFGLPFLRVPIG</sequence>
<proteinExistence type="predicted"/>